<organism evidence="2 3">
    <name type="scientific">Bacteroides salyersiae</name>
    <dbReference type="NCBI Taxonomy" id="291644"/>
    <lineage>
        <taxon>Bacteria</taxon>
        <taxon>Pseudomonadati</taxon>
        <taxon>Bacteroidota</taxon>
        <taxon>Bacteroidia</taxon>
        <taxon>Bacteroidales</taxon>
        <taxon>Bacteroidaceae</taxon>
        <taxon>Bacteroides</taxon>
    </lineage>
</organism>
<dbReference type="InterPro" id="IPR022385">
    <property type="entry name" value="Rhs_assc_core"/>
</dbReference>
<gene>
    <name evidence="2" type="ORF">F3F73_01315</name>
</gene>
<proteinExistence type="predicted"/>
<dbReference type="RefSeq" id="WP_130057890.1">
    <property type="nucleotide sequence ID" value="NZ_JADNPJ010000001.1"/>
</dbReference>
<accession>A0A7J4XP68</accession>
<dbReference type="InterPro" id="IPR045619">
    <property type="entry name" value="DUF6443"/>
</dbReference>
<evidence type="ECO:0000313" key="3">
    <source>
        <dbReference type="Proteomes" id="UP000422221"/>
    </source>
</evidence>
<reference evidence="2 3" key="1">
    <citation type="journal article" date="2019" name="Nat. Med.">
        <title>A library of human gut bacterial isolates paired with longitudinal multiomics data enables mechanistic microbiome research.</title>
        <authorList>
            <person name="Poyet M."/>
            <person name="Groussin M."/>
            <person name="Gibbons S.M."/>
            <person name="Avila-Pacheco J."/>
            <person name="Jiang X."/>
            <person name="Kearney S.M."/>
            <person name="Perrotta A.R."/>
            <person name="Berdy B."/>
            <person name="Zhao S."/>
            <person name="Lieberman T.D."/>
            <person name="Swanson P.K."/>
            <person name="Smith M."/>
            <person name="Roesemann S."/>
            <person name="Alexander J.E."/>
            <person name="Rich S.A."/>
            <person name="Livny J."/>
            <person name="Vlamakis H."/>
            <person name="Clish C."/>
            <person name="Bullock K."/>
            <person name="Deik A."/>
            <person name="Scott J."/>
            <person name="Pierce K.A."/>
            <person name="Xavier R.J."/>
            <person name="Alm E.J."/>
        </authorList>
    </citation>
    <scope>NUCLEOTIDE SEQUENCE [LARGE SCALE GENOMIC DNA]</scope>
    <source>
        <strain evidence="2 3">BIOML-A10</strain>
    </source>
</reference>
<dbReference type="Gene3D" id="2.180.10.10">
    <property type="entry name" value="RHS repeat-associated core"/>
    <property type="match status" value="1"/>
</dbReference>
<evidence type="ECO:0000259" key="1">
    <source>
        <dbReference type="Pfam" id="PF20041"/>
    </source>
</evidence>
<protein>
    <recommendedName>
        <fullName evidence="1">DUF6443 domain-containing protein</fullName>
    </recommendedName>
</protein>
<sequence>MRRSINHSLFLRCILSCIFISFLSDLCGQSNYVRTYVPKEPVSPGISLNESNALVSTAYYDSGGRLVQTVHHGITPSGKDMADLIVYDHVGRCQREWQLLPFDSSDGSYKQASAFDSSPYKDHYHVDYEYEPSVWNRVTAEIGRNTPGRSVTTEYLLNAGSTGFLCVTHYTLSGFMVTRNGNYPDGSLTCVKRTNEDGESDYVFTNAHEKVVLERHVGLDYTYDTYFLYDRFDQLVCVLPPAVSENWESSAGSYVLASGNLLDHYAYFYEYDYFNNCISSKLPGAGWYYKVYDGDHRMILSQSPNQRFRSEWSFCKYDLLDRIILEGTVRNSNSHHELVRSYMDTLVCESYDGTGTFGYTNRFPLGESPRITKVSYYDTESFLSLPLFHSLNVVRPQGAYSSCQSLLTGCYLSLNDGEGTGELQSFSYDKRKRLIGSSIYNAVSRATTYTFTEYNELDAPALINRRFVSPDGTCLSDMSYHYDNGGRETASALTVSLSDGRTNQSRTFPSRELTYDEFCRPVSEQITSGERISTVYRPDGKLGGLENARFSQTLHYSDVPSCFWNEYFNGRISAVSVRQLDNSYRMFLSYGDRQSLCDMAMYTYDGTGYLRFKESMGYDIMGNIRTLTRQTPLGDVNVLSFEYTGNHFKSSYDHSSSRWPDAYSFLYHSWEPEGAFGYDDNGNETRNLAQNVEYAHYNNHNLPDSVCFPGGNTLLLDYLSDGRRVRTNTKTYRTALIVPLDDLQLLSDPSSETEEVRDGDFLFRDGRLSRLETPGGYVSLRNDTTGEKRIRGYYYIKDYLGSVRLTCDYETGEVLQSMEYLPSGAIFRRTGYDIQNRRFCGKEELSMHGFNMYDSGARLQYTLVPRFSTMDPLLEKYYDISPYVYCANNPVRFIDPTGMIWEDPQEAERLKKNIDNRITSLNKDIVRNQDKLDKGGLSEKQIGKLESRISEANNRISNLNTSKADIDLLGADQSNVYALSSISGGKHKVRQGSDGKVYIETSSDALSIHEVTHVRQSLDAGGLRFSTNGELLNAGVGIRSVSNMEIEAYKMQYSYDRSFPGSLRGRGLQGIDVHSVGGITNDGKHVYPVIYQYSIDLNKFFKQQKKLIGGGK</sequence>
<dbReference type="AlphaFoldDB" id="A0A7J4XP68"/>
<dbReference type="Proteomes" id="UP000422221">
    <property type="component" value="Unassembled WGS sequence"/>
</dbReference>
<dbReference type="EMBL" id="VWMK01000001">
    <property type="protein sequence ID" value="KAA3770617.1"/>
    <property type="molecule type" value="Genomic_DNA"/>
</dbReference>
<evidence type="ECO:0000313" key="2">
    <source>
        <dbReference type="EMBL" id="KAA3770617.1"/>
    </source>
</evidence>
<comment type="caution">
    <text evidence="2">The sequence shown here is derived from an EMBL/GenBank/DDBJ whole genome shotgun (WGS) entry which is preliminary data.</text>
</comment>
<dbReference type="NCBIfam" id="TIGR03696">
    <property type="entry name" value="Rhs_assc_core"/>
    <property type="match status" value="1"/>
</dbReference>
<name>A0A7J4XP68_9BACE</name>
<feature type="domain" description="DUF6443" evidence="1">
    <location>
        <begin position="36"/>
        <end position="142"/>
    </location>
</feature>
<dbReference type="Pfam" id="PF20041">
    <property type="entry name" value="DUF6443"/>
    <property type="match status" value="1"/>
</dbReference>